<keyword evidence="3" id="KW-1185">Reference proteome</keyword>
<reference evidence="2" key="1">
    <citation type="submission" date="2023-07" db="EMBL/GenBank/DDBJ databases">
        <title>Black Yeasts Isolated from many extreme environments.</title>
        <authorList>
            <person name="Coleine C."/>
            <person name="Stajich J.E."/>
            <person name="Selbmann L."/>
        </authorList>
    </citation>
    <scope>NUCLEOTIDE SEQUENCE</scope>
    <source>
        <strain evidence="2">CCFEE 5485</strain>
    </source>
</reference>
<organism evidence="2 3">
    <name type="scientific">Recurvomyces mirabilis</name>
    <dbReference type="NCBI Taxonomy" id="574656"/>
    <lineage>
        <taxon>Eukaryota</taxon>
        <taxon>Fungi</taxon>
        <taxon>Dikarya</taxon>
        <taxon>Ascomycota</taxon>
        <taxon>Pezizomycotina</taxon>
        <taxon>Dothideomycetes</taxon>
        <taxon>Dothideomycetidae</taxon>
        <taxon>Mycosphaerellales</taxon>
        <taxon>Teratosphaeriaceae</taxon>
        <taxon>Recurvomyces</taxon>
    </lineage>
</organism>
<evidence type="ECO:0000313" key="3">
    <source>
        <dbReference type="Proteomes" id="UP001274830"/>
    </source>
</evidence>
<feature type="region of interest" description="Disordered" evidence="1">
    <location>
        <begin position="101"/>
        <end position="126"/>
    </location>
</feature>
<protein>
    <submittedName>
        <fullName evidence="2">Uncharacterized protein</fullName>
    </submittedName>
</protein>
<comment type="caution">
    <text evidence="2">The sequence shown here is derived from an EMBL/GenBank/DDBJ whole genome shotgun (WGS) entry which is preliminary data.</text>
</comment>
<evidence type="ECO:0000256" key="1">
    <source>
        <dbReference type="SAM" id="MobiDB-lite"/>
    </source>
</evidence>
<feature type="compositionally biased region" description="Polar residues" evidence="1">
    <location>
        <begin position="22"/>
        <end position="35"/>
    </location>
</feature>
<accession>A0AAE0TRH1</accession>
<evidence type="ECO:0000313" key="2">
    <source>
        <dbReference type="EMBL" id="KAK3670482.1"/>
    </source>
</evidence>
<dbReference type="AlphaFoldDB" id="A0AAE0TRH1"/>
<sequence length="126" mass="14535">MALTNLTSSNSMQDKQRRRKPSSSFPETPPRSSESSGEEMQISPLTEISSPASSSSTTRLQQPYLHFLMPEPPDHMDDDMIDQICLWRRILLARRRNKDWRNTPVFDEVDDESDEPPRRIRCLSGS</sequence>
<proteinExistence type="predicted"/>
<feature type="compositionally biased region" description="Polar residues" evidence="1">
    <location>
        <begin position="1"/>
        <end position="13"/>
    </location>
</feature>
<name>A0AAE0TRH1_9PEZI</name>
<dbReference type="EMBL" id="JAUTXT010000055">
    <property type="protein sequence ID" value="KAK3670482.1"/>
    <property type="molecule type" value="Genomic_DNA"/>
</dbReference>
<dbReference type="Proteomes" id="UP001274830">
    <property type="component" value="Unassembled WGS sequence"/>
</dbReference>
<feature type="region of interest" description="Disordered" evidence="1">
    <location>
        <begin position="1"/>
        <end position="59"/>
    </location>
</feature>
<gene>
    <name evidence="2" type="ORF">LTR78_009586</name>
</gene>